<evidence type="ECO:0000313" key="1">
    <source>
        <dbReference type="EMBL" id="KKT36520.1"/>
    </source>
</evidence>
<organism evidence="1 2">
    <name type="scientific">Candidatus Nomurabacteria bacterium GW2011_GWB1_44_12</name>
    <dbReference type="NCBI Taxonomy" id="1618748"/>
    <lineage>
        <taxon>Bacteria</taxon>
        <taxon>Candidatus Nomuraibacteriota</taxon>
    </lineage>
</organism>
<dbReference type="AlphaFoldDB" id="A0A837I673"/>
<accession>A0A837I673</accession>
<name>A0A837I673_9BACT</name>
<dbReference type="Proteomes" id="UP000033815">
    <property type="component" value="Unassembled WGS sequence"/>
</dbReference>
<evidence type="ECO:0000313" key="2">
    <source>
        <dbReference type="Proteomes" id="UP000033815"/>
    </source>
</evidence>
<gene>
    <name evidence="1" type="ORF">UW25_C0005G0002</name>
</gene>
<proteinExistence type="predicted"/>
<protein>
    <submittedName>
        <fullName evidence="1">Uncharacterized protein</fullName>
    </submittedName>
</protein>
<reference evidence="1 2" key="1">
    <citation type="journal article" date="2015" name="Nature">
        <title>rRNA introns, odd ribosomes, and small enigmatic genomes across a large radiation of phyla.</title>
        <authorList>
            <person name="Brown C.T."/>
            <person name="Hug L.A."/>
            <person name="Thomas B.C."/>
            <person name="Sharon I."/>
            <person name="Castelle C.J."/>
            <person name="Singh A."/>
            <person name="Wilkins M.J."/>
            <person name="Williams K.H."/>
            <person name="Banfield J.F."/>
        </authorList>
    </citation>
    <scope>NUCLEOTIDE SEQUENCE [LARGE SCALE GENOMIC DNA]</scope>
</reference>
<sequence>MTQKNKIIVIVLLIAGSALGVYLWRTSPTFKKAVTFFEKPKVVEETLVIPDTKLVSGAVGRTPSTENYAVPLVPVTEGDKVVVPGAVLTLKESFDVAKANAEAWSSDAKLVFLTSQGAVTLEGKSSMWQVVFGSTSKKKGYEVIIQGDKVVSEKELPTEEYGYDLPTNWYDAGEAISSIQSLPQFADATVSSINFFYNRDGKRWGYALGTSRGTTSMPVR</sequence>
<comment type="caution">
    <text evidence="1">The sequence shown here is derived from an EMBL/GenBank/DDBJ whole genome shotgun (WGS) entry which is preliminary data.</text>
</comment>
<dbReference type="EMBL" id="LCHP01000005">
    <property type="protein sequence ID" value="KKT36520.1"/>
    <property type="molecule type" value="Genomic_DNA"/>
</dbReference>